<dbReference type="SMART" id="SM00418">
    <property type="entry name" value="HTH_ARSR"/>
    <property type="match status" value="1"/>
</dbReference>
<dbReference type="AlphaFoldDB" id="A0A1F7VB48"/>
<comment type="caution">
    <text evidence="5">The sequence shown here is derived from an EMBL/GenBank/DDBJ whole genome shotgun (WGS) entry which is preliminary data.</text>
</comment>
<dbReference type="Proteomes" id="UP000178264">
    <property type="component" value="Unassembled WGS sequence"/>
</dbReference>
<evidence type="ECO:0000313" key="6">
    <source>
        <dbReference type="Proteomes" id="UP000178264"/>
    </source>
</evidence>
<evidence type="ECO:0000256" key="3">
    <source>
        <dbReference type="ARBA" id="ARBA00023163"/>
    </source>
</evidence>
<dbReference type="Pfam" id="PF01022">
    <property type="entry name" value="HTH_5"/>
    <property type="match status" value="1"/>
</dbReference>
<dbReference type="GO" id="GO:0003700">
    <property type="term" value="F:DNA-binding transcription factor activity"/>
    <property type="evidence" value="ECO:0007669"/>
    <property type="project" value="InterPro"/>
</dbReference>
<dbReference type="InterPro" id="IPR036390">
    <property type="entry name" value="WH_DNA-bd_sf"/>
</dbReference>
<accession>A0A1F7VB48</accession>
<feature type="domain" description="HTH arsR-type" evidence="4">
    <location>
        <begin position="15"/>
        <end position="104"/>
    </location>
</feature>
<dbReference type="SUPFAM" id="SSF46785">
    <property type="entry name" value="Winged helix' DNA-binding domain"/>
    <property type="match status" value="1"/>
</dbReference>
<keyword evidence="3" id="KW-0804">Transcription</keyword>
<keyword evidence="1" id="KW-0805">Transcription regulation</keyword>
<dbReference type="PANTHER" id="PTHR33154">
    <property type="entry name" value="TRANSCRIPTIONAL REGULATOR, ARSR FAMILY"/>
    <property type="match status" value="1"/>
</dbReference>
<dbReference type="InterPro" id="IPR018334">
    <property type="entry name" value="ArsR_HTH"/>
</dbReference>
<dbReference type="GO" id="GO:0003677">
    <property type="term" value="F:DNA binding"/>
    <property type="evidence" value="ECO:0007669"/>
    <property type="project" value="UniProtKB-KW"/>
</dbReference>
<dbReference type="PROSITE" id="PS50987">
    <property type="entry name" value="HTH_ARSR_2"/>
    <property type="match status" value="1"/>
</dbReference>
<evidence type="ECO:0000256" key="1">
    <source>
        <dbReference type="ARBA" id="ARBA00023015"/>
    </source>
</evidence>
<dbReference type="InterPro" id="IPR051081">
    <property type="entry name" value="HTH_MetalResp_TranReg"/>
</dbReference>
<reference evidence="5 6" key="1">
    <citation type="journal article" date="2016" name="Nat. Commun.">
        <title>Thousands of microbial genomes shed light on interconnected biogeochemical processes in an aquifer system.</title>
        <authorList>
            <person name="Anantharaman K."/>
            <person name="Brown C.T."/>
            <person name="Hug L.A."/>
            <person name="Sharon I."/>
            <person name="Castelle C.J."/>
            <person name="Probst A.J."/>
            <person name="Thomas B.C."/>
            <person name="Singh A."/>
            <person name="Wilkins M.J."/>
            <person name="Karaoz U."/>
            <person name="Brodie E.L."/>
            <person name="Williams K.H."/>
            <person name="Hubbard S.S."/>
            <person name="Banfield J.F."/>
        </authorList>
    </citation>
    <scope>NUCLEOTIDE SEQUENCE [LARGE SCALE GENOMIC DNA]</scope>
</reference>
<gene>
    <name evidence="5" type="ORF">A3I42_02820</name>
</gene>
<sequence length="104" mass="11733">MFIYKHCRCRSISKQEDILLVAAENTLKLLAVPARVRLLLLLSRGAHCVCDLMTHTKMSQTLVSHHLADLMSGGLVTNKRNGKYIDYSLTARGKRIILLIRTIT</sequence>
<dbReference type="PANTHER" id="PTHR33154:SF18">
    <property type="entry name" value="ARSENICAL RESISTANCE OPERON REPRESSOR"/>
    <property type="match status" value="1"/>
</dbReference>
<dbReference type="CDD" id="cd00090">
    <property type="entry name" value="HTH_ARSR"/>
    <property type="match status" value="1"/>
</dbReference>
<name>A0A1F7VB48_9BACT</name>
<dbReference type="Gene3D" id="1.10.10.10">
    <property type="entry name" value="Winged helix-like DNA-binding domain superfamily/Winged helix DNA-binding domain"/>
    <property type="match status" value="1"/>
</dbReference>
<organism evidence="5 6">
    <name type="scientific">Candidatus Uhrbacteria bacterium RIFCSPLOWO2_02_FULL_49_11</name>
    <dbReference type="NCBI Taxonomy" id="1802409"/>
    <lineage>
        <taxon>Bacteria</taxon>
        <taxon>Candidatus Uhriibacteriota</taxon>
    </lineage>
</organism>
<dbReference type="PRINTS" id="PR00778">
    <property type="entry name" value="HTHARSR"/>
</dbReference>
<dbReference type="InterPro" id="IPR036388">
    <property type="entry name" value="WH-like_DNA-bd_sf"/>
</dbReference>
<dbReference type="EMBL" id="MGER01000066">
    <property type="protein sequence ID" value="OGL87653.1"/>
    <property type="molecule type" value="Genomic_DNA"/>
</dbReference>
<dbReference type="InterPro" id="IPR011991">
    <property type="entry name" value="ArsR-like_HTH"/>
</dbReference>
<evidence type="ECO:0000259" key="4">
    <source>
        <dbReference type="PROSITE" id="PS50987"/>
    </source>
</evidence>
<dbReference type="InterPro" id="IPR001845">
    <property type="entry name" value="HTH_ArsR_DNA-bd_dom"/>
</dbReference>
<dbReference type="NCBIfam" id="NF033788">
    <property type="entry name" value="HTH_metalloreg"/>
    <property type="match status" value="1"/>
</dbReference>
<evidence type="ECO:0000256" key="2">
    <source>
        <dbReference type="ARBA" id="ARBA00023125"/>
    </source>
</evidence>
<keyword evidence="2" id="KW-0238">DNA-binding</keyword>
<proteinExistence type="predicted"/>
<dbReference type="PROSITE" id="PS00846">
    <property type="entry name" value="HTH_ARSR_1"/>
    <property type="match status" value="1"/>
</dbReference>
<protein>
    <recommendedName>
        <fullName evidence="4">HTH arsR-type domain-containing protein</fullName>
    </recommendedName>
</protein>
<evidence type="ECO:0000313" key="5">
    <source>
        <dbReference type="EMBL" id="OGL87653.1"/>
    </source>
</evidence>